<dbReference type="OrthoDB" id="100605at2"/>
<evidence type="ECO:0000256" key="1">
    <source>
        <dbReference type="ARBA" id="ARBA00000098"/>
    </source>
</evidence>
<dbReference type="Gene3D" id="1.10.390.10">
    <property type="entry name" value="Neutral Protease Domain 2"/>
    <property type="match status" value="1"/>
</dbReference>
<comment type="catalytic activity">
    <reaction evidence="1">
        <text>Release of an N-terminal amino acid, Xaa-|-Yaa- from a peptide, amide or arylamide. Xaa is preferably Ala, but may be most amino acids including Pro (slow action). When a terminal hydrophobic residue is followed by a prolyl residue, the two may be released as an intact Xaa-Pro dipeptide.</text>
        <dbReference type="EC" id="3.4.11.2"/>
    </reaction>
</comment>
<dbReference type="GO" id="GO:0070006">
    <property type="term" value="F:metalloaminopeptidase activity"/>
    <property type="evidence" value="ECO:0007669"/>
    <property type="project" value="TreeGrafter"/>
</dbReference>
<dbReference type="Gene3D" id="2.60.40.1730">
    <property type="entry name" value="tricorn interacting facor f3 domain"/>
    <property type="match status" value="1"/>
</dbReference>
<evidence type="ECO:0000256" key="2">
    <source>
        <dbReference type="ARBA" id="ARBA00001947"/>
    </source>
</evidence>
<dbReference type="Pfam" id="PF01433">
    <property type="entry name" value="Peptidase_M1"/>
    <property type="match status" value="1"/>
</dbReference>
<evidence type="ECO:0000259" key="15">
    <source>
        <dbReference type="Pfam" id="PF11838"/>
    </source>
</evidence>
<dbReference type="NCBIfam" id="TIGR02412">
    <property type="entry name" value="pepN_strep_liv"/>
    <property type="match status" value="1"/>
</dbReference>
<evidence type="ECO:0000256" key="11">
    <source>
        <dbReference type="ARBA" id="ARBA00023049"/>
    </source>
</evidence>
<dbReference type="Pfam" id="PF11838">
    <property type="entry name" value="ERAP1_C"/>
    <property type="match status" value="1"/>
</dbReference>
<keyword evidence="11" id="KW-0482">Metalloprotease</keyword>
<evidence type="ECO:0000256" key="4">
    <source>
        <dbReference type="ARBA" id="ARBA00012564"/>
    </source>
</evidence>
<dbReference type="InterPro" id="IPR050344">
    <property type="entry name" value="Peptidase_M1_aminopeptidases"/>
</dbReference>
<dbReference type="InterPro" id="IPR027268">
    <property type="entry name" value="Peptidase_M4/M1_CTD_sf"/>
</dbReference>
<keyword evidence="8" id="KW-0479">Metal-binding</keyword>
<comment type="caution">
    <text evidence="16">The sequence shown here is derived from an EMBL/GenBank/DDBJ whole genome shotgun (WGS) entry which is preliminary data.</text>
</comment>
<dbReference type="InterPro" id="IPR014782">
    <property type="entry name" value="Peptidase_M1_dom"/>
</dbReference>
<dbReference type="InterPro" id="IPR042097">
    <property type="entry name" value="Aminopeptidase_N-like_N_sf"/>
</dbReference>
<dbReference type="PRINTS" id="PR00756">
    <property type="entry name" value="ALADIPTASE"/>
</dbReference>
<evidence type="ECO:0000256" key="9">
    <source>
        <dbReference type="ARBA" id="ARBA00022801"/>
    </source>
</evidence>
<keyword evidence="17" id="KW-1185">Reference proteome</keyword>
<dbReference type="GO" id="GO:0005737">
    <property type="term" value="C:cytoplasm"/>
    <property type="evidence" value="ECO:0007669"/>
    <property type="project" value="TreeGrafter"/>
</dbReference>
<dbReference type="GO" id="GO:0016285">
    <property type="term" value="F:alanyl aminopeptidase activity"/>
    <property type="evidence" value="ECO:0007669"/>
    <property type="project" value="UniProtKB-EC"/>
</dbReference>
<evidence type="ECO:0000256" key="6">
    <source>
        <dbReference type="ARBA" id="ARBA00022438"/>
    </source>
</evidence>
<dbReference type="PANTHER" id="PTHR11533:SF174">
    <property type="entry name" value="PUROMYCIN-SENSITIVE AMINOPEPTIDASE-RELATED"/>
    <property type="match status" value="1"/>
</dbReference>
<evidence type="ECO:0000259" key="14">
    <source>
        <dbReference type="Pfam" id="PF01433"/>
    </source>
</evidence>
<keyword evidence="6 16" id="KW-0031">Aminopeptidase</keyword>
<evidence type="ECO:0000256" key="13">
    <source>
        <dbReference type="ARBA" id="ARBA00031533"/>
    </source>
</evidence>
<dbReference type="InterPro" id="IPR001930">
    <property type="entry name" value="Peptidase_M1"/>
</dbReference>
<dbReference type="Proteomes" id="UP000234206">
    <property type="component" value="Unassembled WGS sequence"/>
</dbReference>
<dbReference type="GO" id="GO:0042277">
    <property type="term" value="F:peptide binding"/>
    <property type="evidence" value="ECO:0007669"/>
    <property type="project" value="TreeGrafter"/>
</dbReference>
<comment type="cofactor">
    <cofactor evidence="2">
        <name>Zn(2+)</name>
        <dbReference type="ChEBI" id="CHEBI:29105"/>
    </cofactor>
</comment>
<dbReference type="CDD" id="cd09602">
    <property type="entry name" value="M1_APN"/>
    <property type="match status" value="1"/>
</dbReference>
<feature type="domain" description="Peptidase M1 membrane alanine aminopeptidase" evidence="14">
    <location>
        <begin position="226"/>
        <end position="440"/>
    </location>
</feature>
<dbReference type="SUPFAM" id="SSF55486">
    <property type="entry name" value="Metalloproteases ('zincins'), catalytic domain"/>
    <property type="match status" value="1"/>
</dbReference>
<dbReference type="AlphaFoldDB" id="A0A2I1PCB7"/>
<dbReference type="InterPro" id="IPR024571">
    <property type="entry name" value="ERAP1-like_C_dom"/>
</dbReference>
<dbReference type="GO" id="GO:0008270">
    <property type="term" value="F:zinc ion binding"/>
    <property type="evidence" value="ECO:0007669"/>
    <property type="project" value="InterPro"/>
</dbReference>
<dbReference type="GO" id="GO:0005615">
    <property type="term" value="C:extracellular space"/>
    <property type="evidence" value="ECO:0007669"/>
    <property type="project" value="TreeGrafter"/>
</dbReference>
<dbReference type="GO" id="GO:0016020">
    <property type="term" value="C:membrane"/>
    <property type="evidence" value="ECO:0007669"/>
    <property type="project" value="TreeGrafter"/>
</dbReference>
<keyword evidence="10" id="KW-0862">Zinc</keyword>
<dbReference type="InterPro" id="IPR012778">
    <property type="entry name" value="Pept_M1_aminopeptidase"/>
</dbReference>
<feature type="domain" description="ERAP1-like C-terminal" evidence="15">
    <location>
        <begin position="530"/>
        <end position="830"/>
    </location>
</feature>
<dbReference type="PANTHER" id="PTHR11533">
    <property type="entry name" value="PROTEASE M1 ZINC METALLOPROTEASE"/>
    <property type="match status" value="1"/>
</dbReference>
<organism evidence="16 17">
    <name type="scientific">Kytococcus schroeteri</name>
    <dbReference type="NCBI Taxonomy" id="138300"/>
    <lineage>
        <taxon>Bacteria</taxon>
        <taxon>Bacillati</taxon>
        <taxon>Actinomycetota</taxon>
        <taxon>Actinomycetes</taxon>
        <taxon>Micrococcales</taxon>
        <taxon>Kytococcaceae</taxon>
        <taxon>Kytococcus</taxon>
    </lineage>
</organism>
<evidence type="ECO:0000256" key="8">
    <source>
        <dbReference type="ARBA" id="ARBA00022723"/>
    </source>
</evidence>
<dbReference type="RefSeq" id="WP_101849218.1">
    <property type="nucleotide sequence ID" value="NZ_PKIZ01000004.1"/>
</dbReference>
<gene>
    <name evidence="16" type="primary">pepN</name>
    <name evidence="16" type="ORF">CYJ76_03005</name>
</gene>
<evidence type="ECO:0000313" key="16">
    <source>
        <dbReference type="EMBL" id="PKZ42282.1"/>
    </source>
</evidence>
<proteinExistence type="inferred from homology"/>
<sequence>MPSLTRDEAQTRAALVEVVSMDVELDLTTSSRTFESETTIVFTAAAAEPTFVDLKAVDVHEVELNGVAVEPATVVDGRLPLTPAQGENTLVVRATMPFSNDGQGLHRSVDPADQREYVYGHLFLDAAPKVFACFDQPDLKAPYAVVVKAPDEWVVTGNGDPTHEGGGVWRLATTKPLSTYFVTVCAGPYVQQRDTWRGPDGQEVPLVVHTRASLAEQLEAQAPQVFEVTRQCMSFFHELFGIDYPFGEYHQVFVPEFNAGAMENPGCVTFRDQYVFTGAITRQDLLLRSNTIAHEMAHMWFGDLVTPVWWDDLWLNESFAEYMAHRALVGATEFTEAWVDFGIGRKPWGYAAERSPSTHPVAGAPAPDGDTALQNFDGISYAKGASALRQLIAWMGDEAFVAGVRDHLEGHAYGNATLADFLGSMGRASGRDVQAWAAAWLETAGLDRIAVELTTRQDADGLPVIDTATVVRQQPTGEVFTRSSGEPAGRPHALTVAGWTDGDRAWQVDVELDGDRVEVPELSGRPVPRLVVPNAADTTWATAVLDEDSWAALPTQLPQVTEPVTRAMLWAALFDGVAEATVDPRHLVEVFVHAFPAETDASVLAISGGYTQRAVRTMVPAAEREGLLERMAAAGRERLRTAEPATSAAWLGARVVAVCSTDAEEVRRWARGQALPEGLEADHEFRWFAVKRLAQLGALDGEVELMEGHDGSLTGRLSALTARAAEPTPEAKQWAWEQLAGRDSGRSNYERNHLAQGFWSSGDDALLEPYVERYLTDVPALSGVLGEDALARVAQLAFPLPVATQRTADAVDRVVASGLLSAAVRRSMVDQRSVLGEVLASRERFGG</sequence>
<evidence type="ECO:0000256" key="12">
    <source>
        <dbReference type="ARBA" id="ARBA00029811"/>
    </source>
</evidence>
<evidence type="ECO:0000256" key="3">
    <source>
        <dbReference type="ARBA" id="ARBA00010136"/>
    </source>
</evidence>
<comment type="similarity">
    <text evidence="3">Belongs to the peptidase M1 family.</text>
</comment>
<keyword evidence="7" id="KW-0645">Protease</keyword>
<name>A0A2I1PCB7_9MICO</name>
<dbReference type="SUPFAM" id="SSF63737">
    <property type="entry name" value="Leukotriene A4 hydrolase N-terminal domain"/>
    <property type="match status" value="1"/>
</dbReference>
<dbReference type="EC" id="3.4.11.2" evidence="4"/>
<reference evidence="16 17" key="1">
    <citation type="submission" date="2017-12" db="EMBL/GenBank/DDBJ databases">
        <title>Phylogenetic diversity of female urinary microbiome.</title>
        <authorList>
            <person name="Thomas-White K."/>
            <person name="Wolfe A.J."/>
        </authorList>
    </citation>
    <scope>NUCLEOTIDE SEQUENCE [LARGE SCALE GENOMIC DNA]</scope>
    <source>
        <strain evidence="16 17">UMB1298</strain>
    </source>
</reference>
<evidence type="ECO:0000256" key="7">
    <source>
        <dbReference type="ARBA" id="ARBA00022670"/>
    </source>
</evidence>
<evidence type="ECO:0000256" key="5">
    <source>
        <dbReference type="ARBA" id="ARBA00015611"/>
    </source>
</evidence>
<dbReference type="GO" id="GO:0006508">
    <property type="term" value="P:proteolysis"/>
    <property type="evidence" value="ECO:0007669"/>
    <property type="project" value="UniProtKB-KW"/>
</dbReference>
<protein>
    <recommendedName>
        <fullName evidence="5">Aminopeptidase N</fullName>
        <ecNumber evidence="4">3.4.11.2</ecNumber>
    </recommendedName>
    <alternativeName>
        <fullName evidence="12">Alanine aminopeptidase</fullName>
    </alternativeName>
    <alternativeName>
        <fullName evidence="13">Lysyl aminopeptidase</fullName>
    </alternativeName>
</protein>
<accession>A0A2I1PCB7</accession>
<evidence type="ECO:0000313" key="17">
    <source>
        <dbReference type="Proteomes" id="UP000234206"/>
    </source>
</evidence>
<keyword evidence="9" id="KW-0378">Hydrolase</keyword>
<dbReference type="GO" id="GO:0043171">
    <property type="term" value="P:peptide catabolic process"/>
    <property type="evidence" value="ECO:0007669"/>
    <property type="project" value="TreeGrafter"/>
</dbReference>
<dbReference type="EMBL" id="PKIZ01000004">
    <property type="protein sequence ID" value="PKZ42282.1"/>
    <property type="molecule type" value="Genomic_DNA"/>
</dbReference>
<evidence type="ECO:0000256" key="10">
    <source>
        <dbReference type="ARBA" id="ARBA00022833"/>
    </source>
</evidence>